<feature type="compositionally biased region" description="Polar residues" evidence="1">
    <location>
        <begin position="274"/>
        <end position="287"/>
    </location>
</feature>
<feature type="region of interest" description="Disordered" evidence="1">
    <location>
        <begin position="251"/>
        <end position="300"/>
    </location>
</feature>
<dbReference type="Proteomes" id="UP000531231">
    <property type="component" value="Unassembled WGS sequence"/>
</dbReference>
<evidence type="ECO:0000313" key="4">
    <source>
        <dbReference type="Proteomes" id="UP000531231"/>
    </source>
</evidence>
<comment type="caution">
    <text evidence="3">The sequence shown here is derived from an EMBL/GenBank/DDBJ whole genome shotgun (WGS) entry which is preliminary data.</text>
</comment>
<keyword evidence="4" id="KW-1185">Reference proteome</keyword>
<feature type="compositionally biased region" description="Polar residues" evidence="1">
    <location>
        <begin position="255"/>
        <end position="267"/>
    </location>
</feature>
<dbReference type="AlphaFoldDB" id="A0A7W8ALY3"/>
<dbReference type="EMBL" id="JACHIL010000007">
    <property type="protein sequence ID" value="MBB5092720.1"/>
    <property type="molecule type" value="Genomic_DNA"/>
</dbReference>
<evidence type="ECO:0000313" key="3">
    <source>
        <dbReference type="EMBL" id="MBB5092720.1"/>
    </source>
</evidence>
<protein>
    <recommendedName>
        <fullName evidence="5">SH3 domain-containing protein</fullName>
    </recommendedName>
</protein>
<keyword evidence="2" id="KW-0812">Transmembrane</keyword>
<feature type="compositionally biased region" description="Polar residues" evidence="1">
    <location>
        <begin position="111"/>
        <end position="122"/>
    </location>
</feature>
<gene>
    <name evidence="3" type="ORF">HNQ68_003283</name>
</gene>
<feature type="compositionally biased region" description="Basic residues" evidence="1">
    <location>
        <begin position="1"/>
        <end position="15"/>
    </location>
</feature>
<dbReference type="RefSeq" id="WP_151157989.1">
    <property type="nucleotide sequence ID" value="NZ_JACHIL010000007.1"/>
</dbReference>
<feature type="transmembrane region" description="Helical" evidence="2">
    <location>
        <begin position="21"/>
        <end position="42"/>
    </location>
</feature>
<feature type="compositionally biased region" description="Polar residues" evidence="1">
    <location>
        <begin position="81"/>
        <end position="93"/>
    </location>
</feature>
<accession>A0A7W8ALY3</accession>
<organism evidence="3 4">
    <name type="scientific">Pseudochrobactrum saccharolyticum</name>
    <dbReference type="NCBI Taxonomy" id="354352"/>
    <lineage>
        <taxon>Bacteria</taxon>
        <taxon>Pseudomonadati</taxon>
        <taxon>Pseudomonadota</taxon>
        <taxon>Alphaproteobacteria</taxon>
        <taxon>Hyphomicrobiales</taxon>
        <taxon>Brucellaceae</taxon>
        <taxon>Pseudochrobactrum</taxon>
    </lineage>
</organism>
<feature type="region of interest" description="Disordered" evidence="1">
    <location>
        <begin position="1"/>
        <end position="26"/>
    </location>
</feature>
<evidence type="ECO:0000256" key="2">
    <source>
        <dbReference type="SAM" id="Phobius"/>
    </source>
</evidence>
<evidence type="ECO:0008006" key="5">
    <source>
        <dbReference type="Google" id="ProtNLM"/>
    </source>
</evidence>
<feature type="compositionally biased region" description="Low complexity" evidence="1">
    <location>
        <begin position="58"/>
        <end position="75"/>
    </location>
</feature>
<name>A0A7W8ALY3_9HYPH</name>
<keyword evidence="2" id="KW-1133">Transmembrane helix</keyword>
<feature type="region of interest" description="Disordered" evidence="1">
    <location>
        <begin position="43"/>
        <end position="172"/>
    </location>
</feature>
<feature type="compositionally biased region" description="Polar residues" evidence="1">
    <location>
        <begin position="43"/>
        <end position="53"/>
    </location>
</feature>
<proteinExistence type="predicted"/>
<reference evidence="3 4" key="1">
    <citation type="submission" date="2020-08" db="EMBL/GenBank/DDBJ databases">
        <title>Genomic Encyclopedia of Type Strains, Phase IV (KMG-IV): sequencing the most valuable type-strain genomes for metagenomic binning, comparative biology and taxonomic classification.</title>
        <authorList>
            <person name="Goeker M."/>
        </authorList>
    </citation>
    <scope>NUCLEOTIDE SEQUENCE [LARGE SCALE GENOMIC DNA]</scope>
    <source>
        <strain evidence="3 4">DSM 25620</strain>
    </source>
</reference>
<keyword evidence="2" id="KW-0472">Membrane</keyword>
<sequence length="300" mass="31753">MAPRKTTSRKKRPTRGKSSGQSTTAVLTVGAIVVIGAAALWATSQSRSPSASVSGLFRTATNSSASRSGSAATASSERRTVQPQSRNAETARNTEPAVTPPSPIRRPPLNIGQSVASEQKSPPKQVAALAPRPDSKPTAVQITPPKPAPQNTMPALPPVGKSAPDDNSRHASGAFKVPKAIIARQDLTIHEKAWDKAKTVGRVEKGREMRSYAKVGRWHRVVVPSTNIIGWVQEDQLIIKNQQAQARSFRAVSVPQASQHSGMTTGSIRPAAAPNNSGTTAKTQNSRLVAPVYPQQPVGK</sequence>
<evidence type="ECO:0000256" key="1">
    <source>
        <dbReference type="SAM" id="MobiDB-lite"/>
    </source>
</evidence>
<feature type="compositionally biased region" description="Low complexity" evidence="1">
    <location>
        <begin position="16"/>
        <end position="26"/>
    </location>
</feature>